<gene>
    <name evidence="1" type="ORF">J4032_09900</name>
</gene>
<reference evidence="1 2" key="1">
    <citation type="submission" date="2021-03" db="EMBL/GenBank/DDBJ databases">
        <title>Complete genome of Streptomyces formicae strain 1H-GS9 (DSM 100524).</title>
        <authorList>
            <person name="Atanasov K.E."/>
            <person name="Altabella T."/>
            <person name="Ferrer A."/>
        </authorList>
    </citation>
    <scope>NUCLEOTIDE SEQUENCE [LARGE SCALE GENOMIC DNA]</scope>
    <source>
        <strain evidence="1 2">1H-GS9</strain>
    </source>
</reference>
<dbReference type="EMBL" id="CP071872">
    <property type="protein sequence ID" value="UNM11815.1"/>
    <property type="molecule type" value="Genomic_DNA"/>
</dbReference>
<evidence type="ECO:0000313" key="1">
    <source>
        <dbReference type="EMBL" id="UNM11815.1"/>
    </source>
</evidence>
<proteinExistence type="predicted"/>
<dbReference type="Proteomes" id="UP000828924">
    <property type="component" value="Chromosome"/>
</dbReference>
<organism evidence="1 2">
    <name type="scientific">Streptomyces formicae</name>
    <dbReference type="NCBI Taxonomy" id="1616117"/>
    <lineage>
        <taxon>Bacteria</taxon>
        <taxon>Bacillati</taxon>
        <taxon>Actinomycetota</taxon>
        <taxon>Actinomycetes</taxon>
        <taxon>Kitasatosporales</taxon>
        <taxon>Streptomycetaceae</taxon>
        <taxon>Streptomyces</taxon>
    </lineage>
</organism>
<accession>A0ABY3WI28</accession>
<keyword evidence="2" id="KW-1185">Reference proteome</keyword>
<dbReference type="RefSeq" id="WP_242330399.1">
    <property type="nucleotide sequence ID" value="NZ_CP071872.1"/>
</dbReference>
<evidence type="ECO:0000313" key="2">
    <source>
        <dbReference type="Proteomes" id="UP000828924"/>
    </source>
</evidence>
<name>A0ABY3WI28_9ACTN</name>
<protein>
    <submittedName>
        <fullName evidence="1">Uncharacterized protein</fullName>
    </submittedName>
</protein>
<sequence>MDVPETERNTTRSAGQGGTQLDQYLWERHTRAALHSLDHMPDCPYRRFVGWMAAQPRYADRWFQLSDLTAQARMAQELLSGLFTRDEWVCLVDHIALMNVHQSYETFSDNLAIGLAAPREPRHQASEDRRAVLLAFNDAMLARLGGKADAEEVRARILGLRPRARAVSVFRQSLGESEYRELAGAFLSAHPDVDPEGIEFDVAPVLLANIETAFAQVENMSGHATTRPLRAGLARRYSAVTRQLTQPPFSPRELLSVGTDSVLVVPTIVYCAGVIAELVRPAPGYAAVLAGGGLEHAANAAALSIRLLNDCGTQLLEQSREDHERLVMGLREVHASEGGGGATLSDLLLRAQADHGELLTRFTKDLLFGEFNVCLDGIRDLPVTSATLALLEGRLDHVRAEYRDARSSMLYATLSLTRGLGDDVLSVLIHRFVDFQRSTYSHAFDSTLGEYAIPLSPEPAP</sequence>